<sequence>MGDRSEGPGPTRPGPPGIGPEGPLGQLLRRHRSPSPTRGGQEPRRVRRRVLVQQEEEVVSGSPSGPRGDRSEGPGPTRPGPPGIGPEGPLGQLLRRHRSPSPTRGGQEPRRVRRRVLVQQEEEVVSGSPSGPRGDRSEGPGPTRPGPPGIGPEGPLGQLLRRHRSPSPTRGGQEPRRVRRRVLVQQEEEVVSGSPSGPRGDRSEGPGPTRPGPPGIGPEGPLGQLLRRHRSPSPTRGGQEPRRVRRRVLVQQEEEVVSGSPSGPRGDRSEGPGPTRPGPPGIGPEGPLGQLLRRHRSPSPTRGGQEPRRVRRRVLVQQEEEVVSGSPSGPRGDRSEGPGPTRPGPPGIGPEGPLGQLLRRHRSPSPTRGGQEPRRVRRRVLVQQEEEVVSGSPSGPRGDRSEGPGPTRPGPPGIGPEGPLGQLLRRHRSPSPTRGGQEPRRVRRRVLVQQEEEVVSGSPSGPLRPRPRPPARSLREWLLRIRDHFEPTTVTTQRQSVYIEEEEDED</sequence>
<dbReference type="Pfam" id="PF03363">
    <property type="entry name" value="Herpes_LP"/>
    <property type="match status" value="3"/>
</dbReference>
<protein>
    <submittedName>
        <fullName evidence="3">EBNA-LP protein</fullName>
    </submittedName>
</protein>
<organismHost>
    <name type="scientific">Homo sapiens</name>
    <name type="common">Human</name>
    <dbReference type="NCBI Taxonomy" id="9606"/>
</organismHost>
<accession>A0A0S2YQX5</accession>
<evidence type="ECO:0000256" key="1">
    <source>
        <dbReference type="SAM" id="MobiDB-lite"/>
    </source>
</evidence>
<name>A0A0S2YQX5_EBVG</name>
<feature type="domain" description="Herpesvirus leader protein" evidence="2">
    <location>
        <begin position="331"/>
        <end position="504"/>
    </location>
</feature>
<dbReference type="InterPro" id="IPR005030">
    <property type="entry name" value="Herpes_LP"/>
</dbReference>
<evidence type="ECO:0000259" key="2">
    <source>
        <dbReference type="Pfam" id="PF03363"/>
    </source>
</evidence>
<evidence type="ECO:0000313" key="3">
    <source>
        <dbReference type="EMBL" id="ALQ28496.1"/>
    </source>
</evidence>
<proteinExistence type="predicted"/>
<dbReference type="EMBL" id="KR063345">
    <property type="protein sequence ID" value="ALQ28496.1"/>
    <property type="molecule type" value="Genomic_DNA"/>
</dbReference>
<gene>
    <name evidence="3" type="primary">EBNA-LP</name>
</gene>
<feature type="region of interest" description="Disordered" evidence="1">
    <location>
        <begin position="1"/>
        <end position="470"/>
    </location>
</feature>
<feature type="domain" description="Herpesvirus leader protein" evidence="2">
    <location>
        <begin position="67"/>
        <end position="198"/>
    </location>
</feature>
<feature type="domain" description="Herpesvirus leader protein" evidence="2">
    <location>
        <begin position="199"/>
        <end position="330"/>
    </location>
</feature>
<organism evidence="3">
    <name type="scientific">Epstein-Barr virus (strain GD1)</name>
    <name type="common">HHV-4</name>
    <name type="synonym">Human gammaherpesvirus 4</name>
    <dbReference type="NCBI Taxonomy" id="10376"/>
    <lineage>
        <taxon>Viruses</taxon>
        <taxon>Duplodnaviria</taxon>
        <taxon>Heunggongvirae</taxon>
        <taxon>Peploviricota</taxon>
        <taxon>Herviviricetes</taxon>
        <taxon>Herpesvirales</taxon>
        <taxon>Orthoherpesviridae</taxon>
        <taxon>Gammaherpesvirinae</taxon>
        <taxon>Lymphocryptovirus</taxon>
        <taxon>Lymphocryptovirus humangamma4</taxon>
    </lineage>
</organism>
<reference evidence="3" key="1">
    <citation type="journal article" date="2015" name="Sci. Rep.">
        <title>Epstein-Barr virus from Burkitt Lymphoma biopsies from Africa and South America share novel LMP-1 promoter and gene variations.</title>
        <authorList>
            <person name="Lei H."/>
            <person name="Li T."/>
            <person name="Li B."/>
            <person name="Tsai S."/>
            <person name="Biggar R.J."/>
            <person name="Nkrumah F."/>
            <person name="Neequaye J."/>
            <person name="Gutierrez M."/>
            <person name="Epelman S."/>
            <person name="Mbulaiteye S.M."/>
            <person name="Bhatia K."/>
            <person name="Lo S.C."/>
        </authorList>
    </citation>
    <scope>NUCLEOTIDE SEQUENCE</scope>
    <source>
        <strain evidence="3">FNR</strain>
    </source>
</reference>